<name>A0ACC1L8C8_9FUNG</name>
<accession>A0ACC1L8C8</accession>
<reference evidence="1" key="1">
    <citation type="submission" date="2022-07" db="EMBL/GenBank/DDBJ databases">
        <title>Phylogenomic reconstructions and comparative analyses of Kickxellomycotina fungi.</title>
        <authorList>
            <person name="Reynolds N.K."/>
            <person name="Stajich J.E."/>
            <person name="Barry K."/>
            <person name="Grigoriev I.V."/>
            <person name="Crous P."/>
            <person name="Smith M.E."/>
        </authorList>
    </citation>
    <scope>NUCLEOTIDE SEQUENCE</scope>
    <source>
        <strain evidence="1">BCRC 34780</strain>
    </source>
</reference>
<gene>
    <name evidence="1" type="ORF">H4R21_002234</name>
</gene>
<keyword evidence="2" id="KW-1185">Reference proteome</keyword>
<evidence type="ECO:0000313" key="2">
    <source>
        <dbReference type="Proteomes" id="UP001140087"/>
    </source>
</evidence>
<dbReference type="EMBL" id="JANBUN010000550">
    <property type="protein sequence ID" value="KAJ2802916.1"/>
    <property type="molecule type" value="Genomic_DNA"/>
</dbReference>
<proteinExistence type="predicted"/>
<dbReference type="Proteomes" id="UP001140087">
    <property type="component" value="Unassembled WGS sequence"/>
</dbReference>
<sequence>MEVEAVRKEYNIPHPDDDGGQLEGQSSDEDRANFNSIKHVRDSYREHLITALPLLLLAGWFYPKTSATLGFIYFLACDAYKWCCTHHKPEASKYCMHFMRSILFGWAVLAMHGAAMVTIFA</sequence>
<evidence type="ECO:0000313" key="1">
    <source>
        <dbReference type="EMBL" id="KAJ2802916.1"/>
    </source>
</evidence>
<organism evidence="1 2">
    <name type="scientific">Coemansia helicoidea</name>
    <dbReference type="NCBI Taxonomy" id="1286919"/>
    <lineage>
        <taxon>Eukaryota</taxon>
        <taxon>Fungi</taxon>
        <taxon>Fungi incertae sedis</taxon>
        <taxon>Zoopagomycota</taxon>
        <taxon>Kickxellomycotina</taxon>
        <taxon>Kickxellomycetes</taxon>
        <taxon>Kickxellales</taxon>
        <taxon>Kickxellaceae</taxon>
        <taxon>Coemansia</taxon>
    </lineage>
</organism>
<comment type="caution">
    <text evidence="1">The sequence shown here is derived from an EMBL/GenBank/DDBJ whole genome shotgun (WGS) entry which is preliminary data.</text>
</comment>
<protein>
    <submittedName>
        <fullName evidence="1">Uncharacterized protein</fullName>
    </submittedName>
</protein>